<sequence>MDFLGGAQGLLWQGFLVTLQISGASLVISYVAGMLVGVPASTDVRIVQWLTRAYIEIWRGLPQLITMFMVFFILPQTGVNIGPVISGIIGLSLWGSANFAELVRGGIRSIHAGQREAATALGLSWLQQMYLVIAPQAFRRIIPPSFGLAAAIIQGSTIASLIGAADIIEQSHRSVARLLFSEGNAYSLPIMLTVMAAFFCICYPLMLLGRYLEYRLDRQAPGDGGRRGLLRFLRARSTG</sequence>
<comment type="subcellular location">
    <subcellularLocation>
        <location evidence="1">Cell inner membrane</location>
        <topology evidence="1">Multi-pass membrane protein</topology>
    </subcellularLocation>
    <subcellularLocation>
        <location evidence="9">Cell membrane</location>
        <topology evidence="9">Multi-pass membrane protein</topology>
    </subcellularLocation>
</comment>
<evidence type="ECO:0000256" key="9">
    <source>
        <dbReference type="RuleBase" id="RU363032"/>
    </source>
</evidence>
<evidence type="ECO:0000256" key="8">
    <source>
        <dbReference type="ARBA" id="ARBA00023136"/>
    </source>
</evidence>
<dbReference type="CDD" id="cd06261">
    <property type="entry name" value="TM_PBP2"/>
    <property type="match status" value="1"/>
</dbReference>
<protein>
    <submittedName>
        <fullName evidence="11">Amino acid ABC transporter permease</fullName>
    </submittedName>
</protein>
<keyword evidence="7 9" id="KW-1133">Transmembrane helix</keyword>
<dbReference type="Proteomes" id="UP001595377">
    <property type="component" value="Unassembled WGS sequence"/>
</dbReference>
<keyword evidence="8 9" id="KW-0472">Membrane</keyword>
<evidence type="ECO:0000256" key="4">
    <source>
        <dbReference type="ARBA" id="ARBA00022475"/>
    </source>
</evidence>
<dbReference type="NCBIfam" id="TIGR01726">
    <property type="entry name" value="HEQRo_perm_3TM"/>
    <property type="match status" value="1"/>
</dbReference>
<dbReference type="Gene3D" id="1.10.3720.10">
    <property type="entry name" value="MetI-like"/>
    <property type="match status" value="1"/>
</dbReference>
<feature type="domain" description="ABC transmembrane type-1" evidence="10">
    <location>
        <begin position="15"/>
        <end position="209"/>
    </location>
</feature>
<evidence type="ECO:0000256" key="2">
    <source>
        <dbReference type="ARBA" id="ARBA00010072"/>
    </source>
</evidence>
<keyword evidence="12" id="KW-1185">Reference proteome</keyword>
<evidence type="ECO:0000259" key="10">
    <source>
        <dbReference type="PROSITE" id="PS50928"/>
    </source>
</evidence>
<keyword evidence="5 9" id="KW-0812">Transmembrane</keyword>
<feature type="transmembrane region" description="Helical" evidence="9">
    <location>
        <begin position="81"/>
        <end position="100"/>
    </location>
</feature>
<dbReference type="InterPro" id="IPR043429">
    <property type="entry name" value="ArtM/GltK/GlnP/TcyL/YhdX-like"/>
</dbReference>
<name>A0ABV7DMP0_9HYPH</name>
<dbReference type="PANTHER" id="PTHR30614">
    <property type="entry name" value="MEMBRANE COMPONENT OF AMINO ACID ABC TRANSPORTER"/>
    <property type="match status" value="1"/>
</dbReference>
<dbReference type="InterPro" id="IPR010065">
    <property type="entry name" value="AA_ABC_transptr_permease_3TM"/>
</dbReference>
<evidence type="ECO:0000256" key="3">
    <source>
        <dbReference type="ARBA" id="ARBA00022448"/>
    </source>
</evidence>
<keyword evidence="4" id="KW-1003">Cell membrane</keyword>
<comment type="caution">
    <text evidence="11">The sequence shown here is derived from an EMBL/GenBank/DDBJ whole genome shotgun (WGS) entry which is preliminary data.</text>
</comment>
<evidence type="ECO:0000256" key="6">
    <source>
        <dbReference type="ARBA" id="ARBA00022970"/>
    </source>
</evidence>
<feature type="transmembrane region" description="Helical" evidence="9">
    <location>
        <begin position="188"/>
        <end position="208"/>
    </location>
</feature>
<proteinExistence type="inferred from homology"/>
<evidence type="ECO:0000313" key="11">
    <source>
        <dbReference type="EMBL" id="MFC3075562.1"/>
    </source>
</evidence>
<feature type="transmembrane region" description="Helical" evidence="9">
    <location>
        <begin position="146"/>
        <end position="168"/>
    </location>
</feature>
<dbReference type="EMBL" id="JBHRSP010000036">
    <property type="protein sequence ID" value="MFC3075562.1"/>
    <property type="molecule type" value="Genomic_DNA"/>
</dbReference>
<dbReference type="InterPro" id="IPR035906">
    <property type="entry name" value="MetI-like_sf"/>
</dbReference>
<organism evidence="11 12">
    <name type="scientific">Shinella pollutisoli</name>
    <dbReference type="NCBI Taxonomy" id="2250594"/>
    <lineage>
        <taxon>Bacteria</taxon>
        <taxon>Pseudomonadati</taxon>
        <taxon>Pseudomonadota</taxon>
        <taxon>Alphaproteobacteria</taxon>
        <taxon>Hyphomicrobiales</taxon>
        <taxon>Rhizobiaceae</taxon>
        <taxon>Shinella</taxon>
    </lineage>
</organism>
<accession>A0ABV7DMP0</accession>
<keyword evidence="6" id="KW-0029">Amino-acid transport</keyword>
<evidence type="ECO:0000256" key="5">
    <source>
        <dbReference type="ARBA" id="ARBA00022692"/>
    </source>
</evidence>
<keyword evidence="3 9" id="KW-0813">Transport</keyword>
<dbReference type="InterPro" id="IPR000515">
    <property type="entry name" value="MetI-like"/>
</dbReference>
<gene>
    <name evidence="11" type="ORF">ACFOHH_20795</name>
</gene>
<evidence type="ECO:0000256" key="1">
    <source>
        <dbReference type="ARBA" id="ARBA00004429"/>
    </source>
</evidence>
<evidence type="ECO:0000313" key="12">
    <source>
        <dbReference type="Proteomes" id="UP001595377"/>
    </source>
</evidence>
<dbReference type="RefSeq" id="WP_257318084.1">
    <property type="nucleotide sequence ID" value="NZ_JANFDG010000039.1"/>
</dbReference>
<feature type="transmembrane region" description="Helical" evidence="9">
    <location>
        <begin position="12"/>
        <end position="36"/>
    </location>
</feature>
<dbReference type="Pfam" id="PF00528">
    <property type="entry name" value="BPD_transp_1"/>
    <property type="match status" value="1"/>
</dbReference>
<dbReference type="PROSITE" id="PS50928">
    <property type="entry name" value="ABC_TM1"/>
    <property type="match status" value="1"/>
</dbReference>
<evidence type="ECO:0000256" key="7">
    <source>
        <dbReference type="ARBA" id="ARBA00022989"/>
    </source>
</evidence>
<feature type="transmembrane region" description="Helical" evidence="9">
    <location>
        <begin position="57"/>
        <end position="75"/>
    </location>
</feature>
<dbReference type="SUPFAM" id="SSF161098">
    <property type="entry name" value="MetI-like"/>
    <property type="match status" value="1"/>
</dbReference>
<reference evidence="12" key="1">
    <citation type="journal article" date="2019" name="Int. J. Syst. Evol. Microbiol.">
        <title>The Global Catalogue of Microorganisms (GCM) 10K type strain sequencing project: providing services to taxonomists for standard genome sequencing and annotation.</title>
        <authorList>
            <consortium name="The Broad Institute Genomics Platform"/>
            <consortium name="The Broad Institute Genome Sequencing Center for Infectious Disease"/>
            <person name="Wu L."/>
            <person name="Ma J."/>
        </authorList>
    </citation>
    <scope>NUCLEOTIDE SEQUENCE [LARGE SCALE GENOMIC DNA]</scope>
    <source>
        <strain evidence="12">KCTC 52677</strain>
    </source>
</reference>
<comment type="similarity">
    <text evidence="2">Belongs to the binding-protein-dependent transport system permease family. HisMQ subfamily.</text>
</comment>
<dbReference type="PANTHER" id="PTHR30614:SF0">
    <property type="entry name" value="L-CYSTINE TRANSPORT SYSTEM PERMEASE PROTEIN TCYL"/>
    <property type="match status" value="1"/>
</dbReference>